<dbReference type="Proteomes" id="UP000005583">
    <property type="component" value="Unassembled WGS sequence"/>
</dbReference>
<keyword evidence="2" id="KW-1185">Reference proteome</keyword>
<dbReference type="InterPro" id="IPR025427">
    <property type="entry name" value="DUF4160"/>
</dbReference>
<dbReference type="AlphaFoldDB" id="C2EL26"/>
<dbReference type="eggNOG" id="ENOG5030AHI">
    <property type="taxonomic scope" value="Bacteria"/>
</dbReference>
<dbReference type="HOGENOM" id="CLU_162083_1_0_9"/>
<comment type="caution">
    <text evidence="1">The sequence shown here is derived from an EMBL/GenBank/DDBJ whole genome shotgun (WGS) entry which is preliminary data.</text>
</comment>
<dbReference type="EMBL" id="ACGU01000015">
    <property type="protein sequence ID" value="EEJ72772.1"/>
    <property type="molecule type" value="Genomic_DNA"/>
</dbReference>
<proteinExistence type="predicted"/>
<reference evidence="1 2" key="1">
    <citation type="submission" date="2009-01" db="EMBL/GenBank/DDBJ databases">
        <authorList>
            <person name="Qin X."/>
            <person name="Bachman B."/>
            <person name="Battles P."/>
            <person name="Bell A."/>
            <person name="Bess C."/>
            <person name="Bickham C."/>
            <person name="Chaboub L."/>
            <person name="Chen D."/>
            <person name="Coyle M."/>
            <person name="Deiros D.R."/>
            <person name="Dinh H."/>
            <person name="Forbes L."/>
            <person name="Fowler G."/>
            <person name="Francisco L."/>
            <person name="Fu Q."/>
            <person name="Gubbala S."/>
            <person name="Hale W."/>
            <person name="Han Y."/>
            <person name="Hemphill L."/>
            <person name="Highlander S.K."/>
            <person name="Hirani K."/>
            <person name="Hogues M."/>
            <person name="Jackson L."/>
            <person name="Jakkamsetti A."/>
            <person name="Javaid M."/>
            <person name="Jiang H."/>
            <person name="Korchina V."/>
            <person name="Kovar C."/>
            <person name="Lara F."/>
            <person name="Lee S."/>
            <person name="Mata R."/>
            <person name="Mathew T."/>
            <person name="Moen C."/>
            <person name="Morales K."/>
            <person name="Munidasa M."/>
            <person name="Nazareth L."/>
            <person name="Ngo R."/>
            <person name="Nguyen L."/>
            <person name="Okwuonu G."/>
            <person name="Ongeri F."/>
            <person name="Patil S."/>
            <person name="Petrosino J."/>
            <person name="Pham C."/>
            <person name="Pham P."/>
            <person name="Pu L.-L."/>
            <person name="Puazo M."/>
            <person name="Raj R."/>
            <person name="Reid J."/>
            <person name="Rouhana J."/>
            <person name="Saada N."/>
            <person name="Shang Y."/>
            <person name="Simmons D."/>
            <person name="Thornton R."/>
            <person name="Warren J."/>
            <person name="Weissenberger G."/>
            <person name="Zhang J."/>
            <person name="Zhang L."/>
            <person name="Zhou C."/>
            <person name="Zhu D."/>
            <person name="Muzny D."/>
            <person name="Worley K."/>
            <person name="Gibbs R."/>
        </authorList>
    </citation>
    <scope>NUCLEOTIDE SEQUENCE [LARGE SCALE GENOMIC DNA]</scope>
    <source>
        <strain evidence="1 2">DSM 16047</strain>
    </source>
</reference>
<sequence length="92" mass="10856">MPNYFTFLGLKLYFWSNEGNEPIHVHVAHGKPSLSSTKFWILSDGSCQQANNKGELSRKEIKLVTKFIVKNYDEICETWKDFYNLKEITFYK</sequence>
<name>C2EL26_9LACO</name>
<protein>
    <recommendedName>
        <fullName evidence="3">DUF4160 domain-containing protein</fullName>
    </recommendedName>
</protein>
<gene>
    <name evidence="1" type="ORF">HMPREF0548_0372</name>
</gene>
<accession>C2EL26</accession>
<evidence type="ECO:0000313" key="2">
    <source>
        <dbReference type="Proteomes" id="UP000005583"/>
    </source>
</evidence>
<dbReference type="Pfam" id="PF13711">
    <property type="entry name" value="DUF4160"/>
    <property type="match status" value="1"/>
</dbReference>
<dbReference type="STRING" id="525365.HMPREF0548_0372"/>
<dbReference type="OrthoDB" id="122670at2"/>
<evidence type="ECO:0008006" key="3">
    <source>
        <dbReference type="Google" id="ProtNLM"/>
    </source>
</evidence>
<evidence type="ECO:0000313" key="1">
    <source>
        <dbReference type="EMBL" id="EEJ72772.1"/>
    </source>
</evidence>
<organism evidence="1 2">
    <name type="scientific">Lactobacillus ultunensis DSM 16047</name>
    <dbReference type="NCBI Taxonomy" id="525365"/>
    <lineage>
        <taxon>Bacteria</taxon>
        <taxon>Bacillati</taxon>
        <taxon>Bacillota</taxon>
        <taxon>Bacilli</taxon>
        <taxon>Lactobacillales</taxon>
        <taxon>Lactobacillaceae</taxon>
        <taxon>Lactobacillus</taxon>
    </lineage>
</organism>
<dbReference type="RefSeq" id="WP_007126560.1">
    <property type="nucleotide sequence ID" value="NZ_AZFO01000001.1"/>
</dbReference>